<keyword evidence="1" id="KW-0732">Signal</keyword>
<evidence type="ECO:0000313" key="3">
    <source>
        <dbReference type="Proteomes" id="UP001329430"/>
    </source>
</evidence>
<protein>
    <submittedName>
        <fullName evidence="2">Uncharacterized protein</fullName>
    </submittedName>
</protein>
<evidence type="ECO:0000256" key="1">
    <source>
        <dbReference type="SAM" id="SignalP"/>
    </source>
</evidence>
<feature type="signal peptide" evidence="1">
    <location>
        <begin position="1"/>
        <end position="16"/>
    </location>
</feature>
<dbReference type="AlphaFoldDB" id="A0AAN7V6R9"/>
<organism evidence="2 3">
    <name type="scientific">Pyrocoelia pectoralis</name>
    <dbReference type="NCBI Taxonomy" id="417401"/>
    <lineage>
        <taxon>Eukaryota</taxon>
        <taxon>Metazoa</taxon>
        <taxon>Ecdysozoa</taxon>
        <taxon>Arthropoda</taxon>
        <taxon>Hexapoda</taxon>
        <taxon>Insecta</taxon>
        <taxon>Pterygota</taxon>
        <taxon>Neoptera</taxon>
        <taxon>Endopterygota</taxon>
        <taxon>Coleoptera</taxon>
        <taxon>Polyphaga</taxon>
        <taxon>Elateriformia</taxon>
        <taxon>Elateroidea</taxon>
        <taxon>Lampyridae</taxon>
        <taxon>Lampyrinae</taxon>
        <taxon>Pyrocoelia</taxon>
    </lineage>
</organism>
<reference evidence="2 3" key="1">
    <citation type="journal article" date="2024" name="Insects">
        <title>An Improved Chromosome-Level Genome Assembly of the Firefly Pyrocoelia pectoralis.</title>
        <authorList>
            <person name="Fu X."/>
            <person name="Meyer-Rochow V.B."/>
            <person name="Ballantyne L."/>
            <person name="Zhu X."/>
        </authorList>
    </citation>
    <scope>NUCLEOTIDE SEQUENCE [LARGE SCALE GENOMIC DNA]</scope>
    <source>
        <strain evidence="2">XCY_ONT2</strain>
    </source>
</reference>
<dbReference type="Proteomes" id="UP001329430">
    <property type="component" value="Chromosome 6"/>
</dbReference>
<dbReference type="EMBL" id="JAVRBK010000006">
    <property type="protein sequence ID" value="KAK5642940.1"/>
    <property type="molecule type" value="Genomic_DNA"/>
</dbReference>
<comment type="caution">
    <text evidence="2">The sequence shown here is derived from an EMBL/GenBank/DDBJ whole genome shotgun (WGS) entry which is preliminary data.</text>
</comment>
<feature type="chain" id="PRO_5042916588" evidence="1">
    <location>
        <begin position="17"/>
        <end position="192"/>
    </location>
</feature>
<accession>A0AAN7V6R9</accession>
<evidence type="ECO:0000313" key="2">
    <source>
        <dbReference type="EMBL" id="KAK5642940.1"/>
    </source>
</evidence>
<gene>
    <name evidence="2" type="ORF">RI129_009107</name>
</gene>
<proteinExistence type="predicted"/>
<sequence>MKPVIIIVFALAVVQGFLDVEHNRNQWHCRGALRLTFDKLGVNFQSALMLGGLGSNCIGGIKKAIDSVQSQIDKSPANGTECLKGLNNSLHNINATYEEQISTHLKTLVNNTIGQGFVKFSAELNTCVNNAPKCRDIVSCHDDFKKALFPDDSVTIGAVNRFINGLISDLWRDCRAVVNNVRDIRGNITLCS</sequence>
<name>A0AAN7V6R9_9COLE</name>
<keyword evidence="3" id="KW-1185">Reference proteome</keyword>